<dbReference type="Proteomes" id="UP000182034">
    <property type="component" value="Unassembled WGS sequence"/>
</dbReference>
<feature type="domain" description="PRTase-CE" evidence="1">
    <location>
        <begin position="29"/>
        <end position="342"/>
    </location>
</feature>
<dbReference type="OrthoDB" id="7753492at2"/>
<dbReference type="InterPro" id="IPR056920">
    <property type="entry name" value="PRTase-CE"/>
</dbReference>
<evidence type="ECO:0000313" key="3">
    <source>
        <dbReference type="Proteomes" id="UP000182034"/>
    </source>
</evidence>
<dbReference type="RefSeq" id="WP_072412804.1">
    <property type="nucleotide sequence ID" value="NZ_FPKW01000030.1"/>
</dbReference>
<keyword evidence="3" id="KW-1185">Reference proteome</keyword>
<accession>A0A1K2IWX4</accession>
<dbReference type="EMBL" id="FPKW01000030">
    <property type="protein sequence ID" value="SFZ96937.1"/>
    <property type="molecule type" value="Genomic_DNA"/>
</dbReference>
<sequence length="347" mass="40443">MKEIADSIVETIKDYRNDDGIFLDADHVINWADQFGENAEFMLNEINYILPQVYISKATAKDFIDGHIKALQRKFGYSSITELLINTEFLCMQEEHKSQPAILSILENLLDEKYGESYLKYNTYPKVNFVYFDDILASGSTVGKHLLEWLNSNNFEGVKNADNIINGSYKLSVNLFCYHTWGRSFQEFRLLKTFENKIDKRILWFRNFEIQNHAKWHNQSLNIAFPTEEQPANVKSYLANLSAEKYEDYAYRKEGTPADEGFFTTPENRIIYENILLQKGLSIINMIKGEVKPNLRPLGLINPSYKTFGLGTHFFTWRNIPNNSPLVFWWEVQGHDWKPLFPVANRG</sequence>
<proteinExistence type="predicted"/>
<evidence type="ECO:0000259" key="1">
    <source>
        <dbReference type="Pfam" id="PF24390"/>
    </source>
</evidence>
<name>A0A1K2IWX4_9FLAO</name>
<reference evidence="3" key="1">
    <citation type="submission" date="2016-10" db="EMBL/GenBank/DDBJ databases">
        <authorList>
            <person name="Varghese N."/>
            <person name="Submissions S."/>
        </authorList>
    </citation>
    <scope>NUCLEOTIDE SEQUENCE [LARGE SCALE GENOMIC DNA]</scope>
    <source>
        <strain evidence="3">SUR2</strain>
    </source>
</reference>
<protein>
    <recommendedName>
        <fullName evidence="1">PRTase-CE domain-containing protein</fullName>
    </recommendedName>
</protein>
<organism evidence="2 3">
    <name type="scientific">Chryseobacterium limigenitum</name>
    <dbReference type="NCBI Taxonomy" id="1612149"/>
    <lineage>
        <taxon>Bacteria</taxon>
        <taxon>Pseudomonadati</taxon>
        <taxon>Bacteroidota</taxon>
        <taxon>Flavobacteriia</taxon>
        <taxon>Flavobacteriales</taxon>
        <taxon>Weeksellaceae</taxon>
        <taxon>Chryseobacterium group</taxon>
        <taxon>Chryseobacterium</taxon>
    </lineage>
</organism>
<gene>
    <name evidence="2" type="ORF">SAMN05216324_13031</name>
</gene>
<evidence type="ECO:0000313" key="2">
    <source>
        <dbReference type="EMBL" id="SFZ96937.1"/>
    </source>
</evidence>
<dbReference type="STRING" id="1612149.SAMN05216324_13031"/>
<dbReference type="AlphaFoldDB" id="A0A1K2IWX4"/>
<dbReference type="Pfam" id="PF24390">
    <property type="entry name" value="PRTase-CE"/>
    <property type="match status" value="1"/>
</dbReference>